<sequence length="373" mass="42149">MRDLYHKRNSNFKSTIKSAPTETSMKMYLEDLAMEEHKLSFLKRSAKVDQWNGHHARVNICRMKRGFILTGVGDKALRLWSAESCKYFDEYVIPQTNQLVDYDFDENKIVGLTNSQVCIWKRHGQRGISQSRKGIFTRGLCLRYIDPEAVIGCEDGSVRVFDMYSGKCSRIIRMHAGPVSCIALTDDQLVLGGSTFGNIAVADFSSGERLGFVKSNYSPTGMKTLSYNTHSYLLFAGSTSGYAHCWDLRTMRPVWETRVSPNVIYSVHHLSNDMSTLAVGGLDGVLRILNQRTGEILSSLVTDAKTMPVSSKDNQEVVQKNVRSLSEYTTLDNIPRYLRPPITCLAIGMKKIVTTHNEKFIRVWRFRSSILTG</sequence>
<accession>A0AAQ3QJ73</accession>
<keyword evidence="2" id="KW-0677">Repeat</keyword>
<reference evidence="3 4" key="1">
    <citation type="submission" date="2023-10" db="EMBL/GenBank/DDBJ databases">
        <title>Chromosome-scale genome assembly provides insights into flower coloration mechanisms of Canna indica.</title>
        <authorList>
            <person name="Li C."/>
        </authorList>
    </citation>
    <scope>NUCLEOTIDE SEQUENCE [LARGE SCALE GENOMIC DNA]</scope>
    <source>
        <tissue evidence="3">Flower</tissue>
    </source>
</reference>
<name>A0AAQ3QJ73_9LILI</name>
<gene>
    <name evidence="3" type="ORF">Cni_G20100</name>
</gene>
<evidence type="ECO:0000256" key="1">
    <source>
        <dbReference type="ARBA" id="ARBA00022574"/>
    </source>
</evidence>
<dbReference type="InterPro" id="IPR015943">
    <property type="entry name" value="WD40/YVTN_repeat-like_dom_sf"/>
</dbReference>
<dbReference type="InterPro" id="IPR001680">
    <property type="entry name" value="WD40_rpt"/>
</dbReference>
<dbReference type="SUPFAM" id="SSF50978">
    <property type="entry name" value="WD40 repeat-like"/>
    <property type="match status" value="1"/>
</dbReference>
<dbReference type="SMART" id="SM00320">
    <property type="entry name" value="WD40"/>
    <property type="match status" value="6"/>
</dbReference>
<dbReference type="PANTHER" id="PTHR44436:SF1">
    <property type="entry name" value="F-BOX_WD REPEAT-CONTAINING PROTEIN 2"/>
    <property type="match status" value="1"/>
</dbReference>
<dbReference type="Proteomes" id="UP001327560">
    <property type="component" value="Chromosome 6"/>
</dbReference>
<dbReference type="EMBL" id="CP136895">
    <property type="protein sequence ID" value="WOL11338.1"/>
    <property type="molecule type" value="Genomic_DNA"/>
</dbReference>
<dbReference type="AlphaFoldDB" id="A0AAQ3QJ73"/>
<protein>
    <submittedName>
        <fullName evidence="3">F-box/WD-40 repeat-containing protein</fullName>
    </submittedName>
</protein>
<evidence type="ECO:0000256" key="2">
    <source>
        <dbReference type="ARBA" id="ARBA00022737"/>
    </source>
</evidence>
<keyword evidence="1" id="KW-0853">WD repeat</keyword>
<evidence type="ECO:0000313" key="4">
    <source>
        <dbReference type="Proteomes" id="UP001327560"/>
    </source>
</evidence>
<dbReference type="InterPro" id="IPR042627">
    <property type="entry name" value="FBXW2"/>
</dbReference>
<proteinExistence type="predicted"/>
<organism evidence="3 4">
    <name type="scientific">Canna indica</name>
    <name type="common">Indian-shot</name>
    <dbReference type="NCBI Taxonomy" id="4628"/>
    <lineage>
        <taxon>Eukaryota</taxon>
        <taxon>Viridiplantae</taxon>
        <taxon>Streptophyta</taxon>
        <taxon>Embryophyta</taxon>
        <taxon>Tracheophyta</taxon>
        <taxon>Spermatophyta</taxon>
        <taxon>Magnoliopsida</taxon>
        <taxon>Liliopsida</taxon>
        <taxon>Zingiberales</taxon>
        <taxon>Cannaceae</taxon>
        <taxon>Canna</taxon>
    </lineage>
</organism>
<keyword evidence="4" id="KW-1185">Reference proteome</keyword>
<evidence type="ECO:0000313" key="3">
    <source>
        <dbReference type="EMBL" id="WOL11338.1"/>
    </source>
</evidence>
<dbReference type="Gene3D" id="2.130.10.10">
    <property type="entry name" value="YVTN repeat-like/Quinoprotein amine dehydrogenase"/>
    <property type="match status" value="2"/>
</dbReference>
<dbReference type="PANTHER" id="PTHR44436">
    <property type="entry name" value="F-BOX/WD REPEAT-CONTAINING PROTEIN 2"/>
    <property type="match status" value="1"/>
</dbReference>
<dbReference type="InterPro" id="IPR036322">
    <property type="entry name" value="WD40_repeat_dom_sf"/>
</dbReference>